<feature type="compositionally biased region" description="Gly residues" evidence="1">
    <location>
        <begin position="491"/>
        <end position="500"/>
    </location>
</feature>
<evidence type="ECO:0000256" key="1">
    <source>
        <dbReference type="SAM" id="MobiDB-lite"/>
    </source>
</evidence>
<feature type="compositionally biased region" description="Acidic residues" evidence="1">
    <location>
        <begin position="1292"/>
        <end position="1301"/>
    </location>
</feature>
<feature type="compositionally biased region" description="Basic and acidic residues" evidence="1">
    <location>
        <begin position="819"/>
        <end position="828"/>
    </location>
</feature>
<feature type="compositionally biased region" description="Basic and acidic residues" evidence="1">
    <location>
        <begin position="999"/>
        <end position="1015"/>
    </location>
</feature>
<evidence type="ECO:0000313" key="3">
    <source>
        <dbReference type="EMBL" id="CEM44343.1"/>
    </source>
</evidence>
<feature type="region of interest" description="Disordered" evidence="1">
    <location>
        <begin position="467"/>
        <end position="560"/>
    </location>
</feature>
<feature type="compositionally biased region" description="Acidic residues" evidence="1">
    <location>
        <begin position="468"/>
        <end position="478"/>
    </location>
</feature>
<dbReference type="Gene3D" id="2.40.10.120">
    <property type="match status" value="1"/>
</dbReference>
<feature type="compositionally biased region" description="Low complexity" evidence="1">
    <location>
        <begin position="481"/>
        <end position="490"/>
    </location>
</feature>
<feature type="region of interest" description="Disordered" evidence="1">
    <location>
        <begin position="1034"/>
        <end position="1055"/>
    </location>
</feature>
<dbReference type="SUPFAM" id="SSF50494">
    <property type="entry name" value="Trypsin-like serine proteases"/>
    <property type="match status" value="2"/>
</dbReference>
<dbReference type="SUPFAM" id="SSF50156">
    <property type="entry name" value="PDZ domain-like"/>
    <property type="match status" value="1"/>
</dbReference>
<protein>
    <recommendedName>
        <fullName evidence="2">PDZ-like domain-containing protein</fullName>
    </recommendedName>
</protein>
<proteinExistence type="predicted"/>
<feature type="region of interest" description="Disordered" evidence="1">
    <location>
        <begin position="1177"/>
        <end position="1198"/>
    </location>
</feature>
<dbReference type="PANTHER" id="PTHR46366:SF1">
    <property type="entry name" value="PDZ DOMAIN-CONTAINING PROTEIN C1685.05"/>
    <property type="match status" value="1"/>
</dbReference>
<dbReference type="Pfam" id="PF12812">
    <property type="entry name" value="PDZ_1"/>
    <property type="match status" value="1"/>
</dbReference>
<feature type="compositionally biased region" description="Low complexity" evidence="1">
    <location>
        <begin position="1036"/>
        <end position="1051"/>
    </location>
</feature>
<gene>
    <name evidence="3" type="ORF">Cvel_7127</name>
</gene>
<dbReference type="VEuPathDB" id="CryptoDB:Cvel_7127"/>
<dbReference type="InterPro" id="IPR025926">
    <property type="entry name" value="PDZ-like_dom"/>
</dbReference>
<evidence type="ECO:0000259" key="2">
    <source>
        <dbReference type="Pfam" id="PF12812"/>
    </source>
</evidence>
<feature type="region of interest" description="Disordered" evidence="1">
    <location>
        <begin position="803"/>
        <end position="837"/>
    </location>
</feature>
<dbReference type="PANTHER" id="PTHR46366">
    <property type="entry name" value="PRO-APOPTOTIC SERINE PROTEASE NMA111"/>
    <property type="match status" value="1"/>
</dbReference>
<name>A0A0G4HJJ2_9ALVE</name>
<dbReference type="InterPro" id="IPR036034">
    <property type="entry name" value="PDZ_sf"/>
</dbReference>
<sequence>MTGGANGTEGDVEWQHVTTRAVPAILVVRASAVKAFDDASAGAFTGSAFIVDKARGLVLSNRHLVTPGPIIADVVFHNKEEIDVLPIYRDPIHDFGFFRFDPSKLKHQGELTEIELDPEGAYVGLEIRVIGNDAGEKLSILPGTLARLDRPAPLYQGYSDFNTFYYCASSNTAGGSSGSPILAKTGKAVALNCGGSDGASAAFYLPLHRVKRALEWLQTGVTDVPRGTVQTVFQHKAFDEVHRRGLSDETEKELRQAEPDASGLLVIDQILPEGPADGVLEEGDMVLRVGAELCLSFRPLEENLDRAIEEKKETISMQVVREEKVVDLEVPVQNLHEITPDRFLSISSSVLHPLSYIMAKTFNLPCIGVYVACPGYMLGNAGVHAGSVIVAVGKKETLTIDEIAEAFDELPDGRPFTLSFFPVDDANHQKTTVVYMDKRWASALAYIRDDAGGVWWKYPFLKRGLEAAPEDDDEEEGFEGGAPSLSASTFAGGGGAGRGPGSVSQGSRNLVGEGEEVEASQEGRGRGGGRARRGRGEEGKADVLSVSGATQAGGGGLGGGGGILKVTDAQNDEHRHIWSSMVLIRFHTPLSVDKNRTYVRKGVGFVVDRKAGLVVVDKFTIPTSLGDARAAIQTPSGCLDCNAEVLFVHPVQNFSVVRLDLRSKRGMRMSSVLGEVVISETALKPGDKVEFFGYSASFSAIKMKPSITFKYSAVPPVDARTVNTAYHTEYLGVDQKMSQTVGGVLLHEEWKKTEAEGEPVEAAAFQMRTLWPFDKKYHLENVIVPADVVRPVIDAFRSVCKDSGETENGVGAARKKRKMDGDAERTEDAPQQGDIAGRPKQTHCDWCGRLCSPFLACPSPGPTEGGGGGDLMGGVGMEVDSCADGDGGAASVVPSSSPPPTWLDVESLPIEFETIPLWRADSGFRLPKEWTEPIAAKCGKENEFEVLMVRRVFPFADAKVNAQQGEAPLGDVGFGRGKKKDVGIAPGDLLLAIEEEGTSEEKKKSGEAERQKGTKPEPVVRFSEMLSKSAKVVARSSDSTLEDSSSSSSFSGKTKTGRRVQATIFRKRTQVESTVSLGLQKMSGTGTSRVIIWAGFVIQEAHPGLMRHGFLPKQLEARGVPGVILASQLAGSPAELMETRDEEVRVTFPSWILWANGKEVYTLPDFIEAVRTPLKENSDPNEGVVQNGGNAMDGSAASSEEGVSRVKTMSIDGKVTVFALRGDLWYWPTVDARRKSGGGGWSFSVVSESKGLLCGECGQKAAASRPQAWQKFRQMEAERLAREMGGGAVGVDEMDVQDDDDGLQRQREEDGGGAEEMEPELGSGSPEVDRASEAVEGEEGASD</sequence>
<feature type="domain" description="PDZ-like" evidence="2">
    <location>
        <begin position="337"/>
        <end position="412"/>
    </location>
</feature>
<organism evidence="3">
    <name type="scientific">Chromera velia CCMP2878</name>
    <dbReference type="NCBI Taxonomy" id="1169474"/>
    <lineage>
        <taxon>Eukaryota</taxon>
        <taxon>Sar</taxon>
        <taxon>Alveolata</taxon>
        <taxon>Colpodellida</taxon>
        <taxon>Chromeraceae</taxon>
        <taxon>Chromera</taxon>
    </lineage>
</organism>
<feature type="compositionally biased region" description="Gly residues" evidence="1">
    <location>
        <begin position="551"/>
        <end position="560"/>
    </location>
</feature>
<dbReference type="EMBL" id="CDMZ01002905">
    <property type="protein sequence ID" value="CEM44343.1"/>
    <property type="molecule type" value="Genomic_DNA"/>
</dbReference>
<feature type="region of interest" description="Disordered" evidence="1">
    <location>
        <begin position="1286"/>
        <end position="1343"/>
    </location>
</feature>
<dbReference type="InterPro" id="IPR009003">
    <property type="entry name" value="Peptidase_S1_PA"/>
</dbReference>
<accession>A0A0G4HJJ2</accession>
<feature type="region of interest" description="Disordered" evidence="1">
    <location>
        <begin position="995"/>
        <end position="1021"/>
    </location>
</feature>
<dbReference type="Gene3D" id="2.30.42.10">
    <property type="match status" value="1"/>
</dbReference>
<reference evidence="3" key="1">
    <citation type="submission" date="2014-11" db="EMBL/GenBank/DDBJ databases">
        <authorList>
            <person name="Otto D Thomas"/>
            <person name="Naeem Raeece"/>
        </authorList>
    </citation>
    <scope>NUCLEOTIDE SEQUENCE</scope>
</reference>
<dbReference type="Pfam" id="PF13365">
    <property type="entry name" value="Trypsin_2"/>
    <property type="match status" value="1"/>
</dbReference>